<dbReference type="SUPFAM" id="SSF53474">
    <property type="entry name" value="alpha/beta-Hydrolases"/>
    <property type="match status" value="1"/>
</dbReference>
<dbReference type="OMA" id="RVINEVM"/>
<protein>
    <submittedName>
        <fullName evidence="3">Putative alpha/beta-hydrolase involved in synthesis of cutin</fullName>
    </submittedName>
</protein>
<feature type="transmembrane region" description="Helical" evidence="1">
    <location>
        <begin position="21"/>
        <end position="41"/>
    </location>
</feature>
<dbReference type="EMBL" id="LFYR01000753">
    <property type="protein sequence ID" value="KMZ69715.1"/>
    <property type="molecule type" value="Genomic_DNA"/>
</dbReference>
<name>A0A0K9PNC4_ZOSMR</name>
<dbReference type="InterPro" id="IPR000073">
    <property type="entry name" value="AB_hydrolase_1"/>
</dbReference>
<dbReference type="Pfam" id="PF00561">
    <property type="entry name" value="Abhydrolase_1"/>
    <property type="match status" value="1"/>
</dbReference>
<dbReference type="ESTHER" id="zosmr-a0a0k9pnc4">
    <property type="family name" value="Bodyguard"/>
</dbReference>
<dbReference type="STRING" id="29655.A0A0K9PNC4"/>
<feature type="domain" description="AB hydrolase-1" evidence="2">
    <location>
        <begin position="203"/>
        <end position="459"/>
    </location>
</feature>
<reference evidence="4" key="1">
    <citation type="journal article" date="2016" name="Nature">
        <title>The genome of the seagrass Zostera marina reveals angiosperm adaptation to the sea.</title>
        <authorList>
            <person name="Olsen J.L."/>
            <person name="Rouze P."/>
            <person name="Verhelst B."/>
            <person name="Lin Y.-C."/>
            <person name="Bayer T."/>
            <person name="Collen J."/>
            <person name="Dattolo E."/>
            <person name="De Paoli E."/>
            <person name="Dittami S."/>
            <person name="Maumus F."/>
            <person name="Michel G."/>
            <person name="Kersting A."/>
            <person name="Lauritano C."/>
            <person name="Lohaus R."/>
            <person name="Toepel M."/>
            <person name="Tonon T."/>
            <person name="Vanneste K."/>
            <person name="Amirebrahimi M."/>
            <person name="Brakel J."/>
            <person name="Bostroem C."/>
            <person name="Chovatia M."/>
            <person name="Grimwood J."/>
            <person name="Jenkins J.W."/>
            <person name="Jueterbock A."/>
            <person name="Mraz A."/>
            <person name="Stam W.T."/>
            <person name="Tice H."/>
            <person name="Bornberg-Bauer E."/>
            <person name="Green P.J."/>
            <person name="Pearson G.A."/>
            <person name="Procaccini G."/>
            <person name="Duarte C.M."/>
            <person name="Schmutz J."/>
            <person name="Reusch T.B.H."/>
            <person name="Van de Peer Y."/>
        </authorList>
    </citation>
    <scope>NUCLEOTIDE SEQUENCE [LARGE SCALE GENOMIC DNA]</scope>
    <source>
        <strain evidence="4">cv. Finnish</strain>
    </source>
</reference>
<dbReference type="PANTHER" id="PTHR43689:SF9">
    <property type="entry name" value="LYSOPHOSPHOLIPASE BODYGUARD 3-RELATED"/>
    <property type="match status" value="1"/>
</dbReference>
<dbReference type="GO" id="GO:0010143">
    <property type="term" value="P:cutin biosynthetic process"/>
    <property type="evidence" value="ECO:0000318"/>
    <property type="project" value="GO_Central"/>
</dbReference>
<keyword evidence="1" id="KW-0472">Membrane</keyword>
<keyword evidence="1" id="KW-1133">Transmembrane helix</keyword>
<proteinExistence type="predicted"/>
<dbReference type="OrthoDB" id="284184at2759"/>
<sequence>MGGTTAVRATFTIAGRFFNEMLSFVVFTFLDLCDVFLCFFYKIMDYTMESEWKPCYCSSSAKDVITSRRCSTNILLSEYGKTKILRLSSTKLHLDEISDTLYQRPSLVSEMSKSTVKELRRIKFSSSSSSGATATSRSTTTFTINSTIVEMLQEKIGRKHSQPLPRWSDCNCHTCTCWNSSPRKESSLFVHTEGRQDRAEEDVLFIHGFLSSSLFWTETIFPNMSESTKSKYRLFAVDLLGFGRSPKPMDSLYTLKEHVDMIEGSVLQAYNVKSFHIVAHSLGSILALALAVKFPDSVKSLTLIAPPYFPVPEGEKMTQYVLRKVAPRRIWPPLVFGASVACWYEHISRTACLVICKNHQLWEYLVKQIVRNRIRTFLMDGFFCHTHNSVWHTFHNIICGSAGKMNGYLDTVRDEMKCDVTIFHGDYDDLLPVKCSQDVGSRIPRARVRIVEKKDHITIVVGNVVFARELEEIWSRTKSMS</sequence>
<dbReference type="PRINTS" id="PR00111">
    <property type="entry name" value="ABHYDROLASE"/>
</dbReference>
<evidence type="ECO:0000313" key="3">
    <source>
        <dbReference type="EMBL" id="KMZ69715.1"/>
    </source>
</evidence>
<comment type="caution">
    <text evidence="3">The sequence shown here is derived from an EMBL/GenBank/DDBJ whole genome shotgun (WGS) entry which is preliminary data.</text>
</comment>
<evidence type="ECO:0000313" key="4">
    <source>
        <dbReference type="Proteomes" id="UP000036987"/>
    </source>
</evidence>
<dbReference type="PANTHER" id="PTHR43689">
    <property type="entry name" value="HYDROLASE"/>
    <property type="match status" value="1"/>
</dbReference>
<evidence type="ECO:0000259" key="2">
    <source>
        <dbReference type="Pfam" id="PF00561"/>
    </source>
</evidence>
<organism evidence="3 4">
    <name type="scientific">Zostera marina</name>
    <name type="common">Eelgrass</name>
    <dbReference type="NCBI Taxonomy" id="29655"/>
    <lineage>
        <taxon>Eukaryota</taxon>
        <taxon>Viridiplantae</taxon>
        <taxon>Streptophyta</taxon>
        <taxon>Embryophyta</taxon>
        <taxon>Tracheophyta</taxon>
        <taxon>Spermatophyta</taxon>
        <taxon>Magnoliopsida</taxon>
        <taxon>Liliopsida</taxon>
        <taxon>Zosteraceae</taxon>
        <taxon>Zostera</taxon>
    </lineage>
</organism>
<dbReference type="Proteomes" id="UP000036987">
    <property type="component" value="Unassembled WGS sequence"/>
</dbReference>
<evidence type="ECO:0000256" key="1">
    <source>
        <dbReference type="SAM" id="Phobius"/>
    </source>
</evidence>
<accession>A0A0K9PNC4</accession>
<keyword evidence="3" id="KW-0378">Hydrolase</keyword>
<keyword evidence="1" id="KW-0812">Transmembrane</keyword>
<gene>
    <name evidence="3" type="ORF">ZOSMA_208G00060</name>
</gene>
<dbReference type="AlphaFoldDB" id="A0A0K9PNC4"/>
<dbReference type="Gene3D" id="3.40.50.1820">
    <property type="entry name" value="alpha/beta hydrolase"/>
    <property type="match status" value="1"/>
</dbReference>
<keyword evidence="4" id="KW-1185">Reference proteome</keyword>
<dbReference type="GO" id="GO:0016787">
    <property type="term" value="F:hydrolase activity"/>
    <property type="evidence" value="ECO:0000318"/>
    <property type="project" value="GO_Central"/>
</dbReference>
<dbReference type="InterPro" id="IPR029058">
    <property type="entry name" value="AB_hydrolase_fold"/>
</dbReference>